<evidence type="ECO:0000256" key="1">
    <source>
        <dbReference type="SAM" id="Coils"/>
    </source>
</evidence>
<organism evidence="4 5">
    <name type="scientific">Naegleria fowleri</name>
    <name type="common">Brain eating amoeba</name>
    <dbReference type="NCBI Taxonomy" id="5763"/>
    <lineage>
        <taxon>Eukaryota</taxon>
        <taxon>Discoba</taxon>
        <taxon>Heterolobosea</taxon>
        <taxon>Tetramitia</taxon>
        <taxon>Eutetramitia</taxon>
        <taxon>Vahlkampfiidae</taxon>
        <taxon>Naegleria</taxon>
    </lineage>
</organism>
<comment type="caution">
    <text evidence="4">The sequence shown here is derived from an EMBL/GenBank/DDBJ whole genome shotgun (WGS) entry which is preliminary data.</text>
</comment>
<dbReference type="VEuPathDB" id="AmoebaDB:FDP41_008090"/>
<evidence type="ECO:0000313" key="4">
    <source>
        <dbReference type="EMBL" id="KAF0973386.1"/>
    </source>
</evidence>
<protein>
    <recommendedName>
        <fullName evidence="6">Major vault protein</fullName>
    </recommendedName>
</protein>
<dbReference type="GeneID" id="68115308"/>
<dbReference type="Gene3D" id="2.30.30.570">
    <property type="match status" value="2"/>
</dbReference>
<evidence type="ECO:0000259" key="2">
    <source>
        <dbReference type="Pfam" id="PF01505"/>
    </source>
</evidence>
<dbReference type="VEuPathDB" id="AmoebaDB:NF0055180"/>
<accession>A0A6A5BFH5</accession>
<dbReference type="GO" id="GO:0005634">
    <property type="term" value="C:nucleus"/>
    <property type="evidence" value="ECO:0007669"/>
    <property type="project" value="TreeGrafter"/>
</dbReference>
<feature type="coiled-coil region" evidence="1">
    <location>
        <begin position="415"/>
        <end position="452"/>
    </location>
</feature>
<reference evidence="4 5" key="1">
    <citation type="journal article" date="2019" name="Sci. Rep.">
        <title>Nanopore sequencing improves the draft genome of the human pathogenic amoeba Naegleria fowleri.</title>
        <authorList>
            <person name="Liechti N."/>
            <person name="Schurch N."/>
            <person name="Bruggmann R."/>
            <person name="Wittwer M."/>
        </authorList>
    </citation>
    <scope>NUCLEOTIDE SEQUENCE [LARGE SCALE GENOMIC DNA]</scope>
    <source>
        <strain evidence="4 5">ATCC 30894</strain>
    </source>
</reference>
<dbReference type="Pfam" id="PF11978">
    <property type="entry name" value="MVP_shoulder"/>
    <property type="match status" value="1"/>
</dbReference>
<dbReference type="Pfam" id="PF01505">
    <property type="entry name" value="Vault"/>
    <property type="match status" value="1"/>
</dbReference>
<dbReference type="InterPro" id="IPR041139">
    <property type="entry name" value="MVP_rep_dom"/>
</dbReference>
<evidence type="ECO:0008006" key="6">
    <source>
        <dbReference type="Google" id="ProtNLM"/>
    </source>
</evidence>
<dbReference type="Gene3D" id="3.30.479.30">
    <property type="entry name" value="Band 7 domain"/>
    <property type="match status" value="1"/>
</dbReference>
<feature type="domain" description="Major vault protein shoulder" evidence="3">
    <location>
        <begin position="269"/>
        <end position="388"/>
    </location>
</feature>
<dbReference type="PANTHER" id="PTHR14165:SF7">
    <property type="entry name" value="MAJOR VAULT PROTEIN"/>
    <property type="match status" value="1"/>
</dbReference>
<dbReference type="Gene3D" id="2.30.30.550">
    <property type="entry name" value="Major Vault Protein repeat"/>
    <property type="match status" value="1"/>
</dbReference>
<evidence type="ECO:0000259" key="3">
    <source>
        <dbReference type="Pfam" id="PF11978"/>
    </source>
</evidence>
<dbReference type="RefSeq" id="XP_044558099.1">
    <property type="nucleotide sequence ID" value="XM_044711906.1"/>
</dbReference>
<dbReference type="Gene3D" id="2.30.30.560">
    <property type="match status" value="1"/>
</dbReference>
<dbReference type="OMA" id="PVNNQIN"/>
<keyword evidence="5" id="KW-1185">Reference proteome</keyword>
<feature type="domain" description="Major vault protein repeat" evidence="2">
    <location>
        <begin position="94"/>
        <end position="138"/>
    </location>
</feature>
<dbReference type="InterPro" id="IPR043023">
    <property type="entry name" value="MVP_rep_sf"/>
</dbReference>
<dbReference type="InterPro" id="IPR039059">
    <property type="entry name" value="MVP"/>
</dbReference>
<proteinExistence type="predicted"/>
<sequence length="530" mass="60603">MNVLSANQYVHILDNDSGVVRIEIGPKRIALRANEEIIKTSDLAIIKEGQYCVIKNPYDYEHERNLMGERKIVCGPIALALHRNEYIERISDVHILKCNQALRLRSLVEKKVLVDGKEKDLKAGDVYQIPGPCRYVPDKDTEVLKTVNSILINENEGIYVIDTDTSEKSLVKGPRSYMLKATEELFYKQYTEMERAALGLSDAATYEATVIRLEKKQVVCVLDAERNENVINGPCSYILSPEEHVKCLHLSAGKPKRVKQIKAAKIMKGPDFTSDSFRVSTRDNAELQVLLTYKWEFLVDDSESHVMFRMTDFIGYVCATLNSRVRELAALFTFEEFHSGTVSLIRKHLFRESVVKIGHEERKVLGIYFDEIKLLISEIDVKEVSPVNNQINDLLNQSIKSNMKIVCNKMETEASREAQKEQLKAQAEIQKLREELIDIENENQSIEKLENARIDSLVIAEQTKTNIEIQEYKCGGDGAIELEHMKNMIELLASEQGQKYLALKRAELANSIPEQMWYLNNEKLHSSLFQ</sequence>
<dbReference type="GO" id="GO:0005737">
    <property type="term" value="C:cytoplasm"/>
    <property type="evidence" value="ECO:0007669"/>
    <property type="project" value="TreeGrafter"/>
</dbReference>
<dbReference type="Proteomes" id="UP000444721">
    <property type="component" value="Unassembled WGS sequence"/>
</dbReference>
<dbReference type="EMBL" id="VFQX01000060">
    <property type="protein sequence ID" value="KAF0973386.1"/>
    <property type="molecule type" value="Genomic_DNA"/>
</dbReference>
<dbReference type="AlphaFoldDB" id="A0A6A5BFH5"/>
<dbReference type="InterPro" id="IPR043179">
    <property type="entry name" value="Vault_2_sf"/>
</dbReference>
<name>A0A6A5BFH5_NAEFO</name>
<gene>
    <name evidence="4" type="ORF">FDP41_008090</name>
</gene>
<evidence type="ECO:0000313" key="5">
    <source>
        <dbReference type="Proteomes" id="UP000444721"/>
    </source>
</evidence>
<keyword evidence="1" id="KW-0175">Coiled coil</keyword>
<dbReference type="PANTHER" id="PTHR14165">
    <property type="entry name" value="MAJOR VAULT PROTEIN"/>
    <property type="match status" value="1"/>
</dbReference>
<dbReference type="InterPro" id="IPR036013">
    <property type="entry name" value="Band_7/SPFH_dom_sf"/>
</dbReference>
<dbReference type="OrthoDB" id="6125719at2759"/>
<dbReference type="VEuPathDB" id="AmoebaDB:NfTy_092220"/>
<dbReference type="InterPro" id="IPR021870">
    <property type="entry name" value="MVP_shoulder"/>
</dbReference>
<dbReference type="Gene3D" id="2.30.30.620">
    <property type="match status" value="1"/>
</dbReference>